<organism evidence="19 20">
    <name type="scientific">Orbus hercynius</name>
    <dbReference type="NCBI Taxonomy" id="593135"/>
    <lineage>
        <taxon>Bacteria</taxon>
        <taxon>Pseudomonadati</taxon>
        <taxon>Pseudomonadota</taxon>
        <taxon>Gammaproteobacteria</taxon>
        <taxon>Orbales</taxon>
        <taxon>Orbaceae</taxon>
        <taxon>Orbus</taxon>
    </lineage>
</organism>
<evidence type="ECO:0000313" key="20">
    <source>
        <dbReference type="Proteomes" id="UP000278542"/>
    </source>
</evidence>
<keyword evidence="12" id="KW-0534">Nitrate assimilation</keyword>
<evidence type="ECO:0000256" key="5">
    <source>
        <dbReference type="ARBA" id="ARBA00022617"/>
    </source>
</evidence>
<proteinExistence type="predicted"/>
<evidence type="ECO:0000256" key="3">
    <source>
        <dbReference type="ARBA" id="ARBA00022448"/>
    </source>
</evidence>
<dbReference type="GO" id="GO:0009325">
    <property type="term" value="C:nitrate reductase complex"/>
    <property type="evidence" value="ECO:0007669"/>
    <property type="project" value="InterPro"/>
</dbReference>
<accession>A0A495RJ69</accession>
<evidence type="ECO:0000313" key="19">
    <source>
        <dbReference type="EMBL" id="RKS87495.1"/>
    </source>
</evidence>
<evidence type="ECO:0000256" key="7">
    <source>
        <dbReference type="ARBA" id="ARBA00022723"/>
    </source>
</evidence>
<dbReference type="RefSeq" id="WP_121144387.1">
    <property type="nucleotide sequence ID" value="NZ_RBWY01000001.1"/>
</dbReference>
<comment type="caution">
    <text evidence="19">The sequence shown here is derived from an EMBL/GenBank/DDBJ whole genome shotgun (WGS) entry which is preliminary data.</text>
</comment>
<feature type="binding site" description="axial binding residue" evidence="16">
    <location>
        <position position="205"/>
    </location>
    <ligand>
        <name>heme b</name>
        <dbReference type="ChEBI" id="CHEBI:60344"/>
        <label>1</label>
    </ligand>
    <ligandPart>
        <name>Fe</name>
        <dbReference type="ChEBI" id="CHEBI:18248"/>
    </ligandPart>
</feature>
<dbReference type="GO" id="GO:0046872">
    <property type="term" value="F:metal ion binding"/>
    <property type="evidence" value="ECO:0007669"/>
    <property type="project" value="UniProtKB-KW"/>
</dbReference>
<evidence type="ECO:0000256" key="15">
    <source>
        <dbReference type="ARBA" id="ARBA00063882"/>
    </source>
</evidence>
<keyword evidence="5 16" id="KW-0349">Heme</keyword>
<evidence type="ECO:0000256" key="17">
    <source>
        <dbReference type="SAM" id="Phobius"/>
    </source>
</evidence>
<evidence type="ECO:0000256" key="4">
    <source>
        <dbReference type="ARBA" id="ARBA00022475"/>
    </source>
</evidence>
<comment type="catalytic activity">
    <reaction evidence="14">
        <text>nitrate + a quinol = a quinone + nitrite + H2O</text>
        <dbReference type="Rhea" id="RHEA:56144"/>
        <dbReference type="ChEBI" id="CHEBI:15377"/>
        <dbReference type="ChEBI" id="CHEBI:16301"/>
        <dbReference type="ChEBI" id="CHEBI:17632"/>
        <dbReference type="ChEBI" id="CHEBI:24646"/>
        <dbReference type="ChEBI" id="CHEBI:132124"/>
        <dbReference type="EC" id="1.7.5.1"/>
    </reaction>
</comment>
<dbReference type="OrthoDB" id="9788113at2"/>
<dbReference type="InterPro" id="IPR051936">
    <property type="entry name" value="Heme-iron_electron_transfer"/>
</dbReference>
<feature type="transmembrane region" description="Helical" evidence="17">
    <location>
        <begin position="88"/>
        <end position="113"/>
    </location>
</feature>
<feature type="domain" description="NarG-like" evidence="18">
    <location>
        <begin position="5"/>
        <end position="224"/>
    </location>
</feature>
<feature type="transmembrane region" description="Helical" evidence="17">
    <location>
        <begin position="51"/>
        <end position="76"/>
    </location>
</feature>
<comment type="subcellular location">
    <subcellularLocation>
        <location evidence="1">Cell membrane</location>
        <topology evidence="1">Multi-pass membrane protein</topology>
    </subcellularLocation>
</comment>
<dbReference type="GO" id="GO:0042128">
    <property type="term" value="P:nitrate assimilation"/>
    <property type="evidence" value="ECO:0007669"/>
    <property type="project" value="UniProtKB-KW"/>
</dbReference>
<feature type="transmembrane region" description="Helical" evidence="17">
    <location>
        <begin position="12"/>
        <end position="30"/>
    </location>
</feature>
<dbReference type="GO" id="GO:0160182">
    <property type="term" value="F:nitrate reductase (quinone) activity"/>
    <property type="evidence" value="ECO:0007669"/>
    <property type="project" value="UniProtKB-EC"/>
</dbReference>
<dbReference type="PANTHER" id="PTHR30598:SF3">
    <property type="entry name" value="RESPIRATORY NITRATE REDUCTASE 1 GAMMA CHAIN"/>
    <property type="match status" value="1"/>
</dbReference>
<name>A0A495RJ69_9GAMM</name>
<feature type="binding site" description="axial binding residue" evidence="16">
    <location>
        <position position="66"/>
    </location>
    <ligand>
        <name>heme b</name>
        <dbReference type="ChEBI" id="CHEBI:60344"/>
        <label>2</label>
    </ligand>
    <ligandPart>
        <name>Fe</name>
        <dbReference type="ChEBI" id="CHEBI:18248"/>
    </ligandPart>
</feature>
<evidence type="ECO:0000256" key="13">
    <source>
        <dbReference type="ARBA" id="ARBA00023136"/>
    </source>
</evidence>
<keyword evidence="11 16" id="KW-0408">Iron</keyword>
<dbReference type="SUPFAM" id="SSF103501">
    <property type="entry name" value="Respiratory nitrate reductase 1 gamma chain"/>
    <property type="match status" value="1"/>
</dbReference>
<keyword evidence="7" id="KW-0479">Metal-binding</keyword>
<dbReference type="InterPro" id="IPR036197">
    <property type="entry name" value="NarG-like_sf"/>
</dbReference>
<protein>
    <recommendedName>
        <fullName evidence="2">nitrate reductase (quinone)</fullName>
        <ecNumber evidence="2">1.7.5.1</ecNumber>
    </recommendedName>
</protein>
<evidence type="ECO:0000256" key="2">
    <source>
        <dbReference type="ARBA" id="ARBA00012500"/>
    </source>
</evidence>
<gene>
    <name evidence="19" type="ORF">DES39_0729</name>
</gene>
<feature type="binding site" description="axial binding residue" evidence="16">
    <location>
        <position position="56"/>
    </location>
    <ligand>
        <name>heme b</name>
        <dbReference type="ChEBI" id="CHEBI:60344"/>
        <label>1</label>
    </ligand>
    <ligandPart>
        <name>Fe</name>
        <dbReference type="ChEBI" id="CHEBI:18248"/>
    </ligandPart>
</feature>
<keyword evidence="9 17" id="KW-1133">Transmembrane helix</keyword>
<keyword evidence="4" id="KW-1003">Cell membrane</keyword>
<dbReference type="GO" id="GO:0009055">
    <property type="term" value="F:electron transfer activity"/>
    <property type="evidence" value="ECO:0007669"/>
    <property type="project" value="TreeGrafter"/>
</dbReference>
<reference evidence="19 20" key="1">
    <citation type="submission" date="2018-10" db="EMBL/GenBank/DDBJ databases">
        <title>Genomic Encyclopedia of Type Strains, Phase IV (KMG-IV): sequencing the most valuable type-strain genomes for metagenomic binning, comparative biology and taxonomic classification.</title>
        <authorList>
            <person name="Goeker M."/>
        </authorList>
    </citation>
    <scope>NUCLEOTIDE SEQUENCE [LARGE SCALE GENOMIC DNA]</scope>
    <source>
        <strain evidence="19 20">DSM 22228</strain>
    </source>
</reference>
<keyword evidence="10" id="KW-0560">Oxidoreductase</keyword>
<keyword evidence="8" id="KW-0249">Electron transport</keyword>
<dbReference type="AlphaFoldDB" id="A0A495RJ69"/>
<keyword evidence="20" id="KW-1185">Reference proteome</keyword>
<keyword evidence="13 17" id="KW-0472">Membrane</keyword>
<dbReference type="InterPro" id="IPR023234">
    <property type="entry name" value="NarG-like_domain"/>
</dbReference>
<keyword evidence="6 17" id="KW-0812">Transmembrane</keyword>
<dbReference type="EMBL" id="RBWY01000001">
    <property type="protein sequence ID" value="RKS87495.1"/>
    <property type="molecule type" value="Genomic_DNA"/>
</dbReference>
<dbReference type="GO" id="GO:0019645">
    <property type="term" value="P:anaerobic electron transport chain"/>
    <property type="evidence" value="ECO:0007669"/>
    <property type="project" value="UniProtKB-ARBA"/>
</dbReference>
<comment type="subunit">
    <text evidence="15">Dimer of heterotrimers each composed of an alpha, a beta and a gamma chain. Alpha and beta are catalytic chains; gamma chains are involved in binding the enzyme complex to the cytoplasmic membrane.</text>
</comment>
<dbReference type="EC" id="1.7.5.1" evidence="2"/>
<evidence type="ECO:0000256" key="8">
    <source>
        <dbReference type="ARBA" id="ARBA00022982"/>
    </source>
</evidence>
<feature type="binding site" description="axial binding residue" evidence="16">
    <location>
        <position position="187"/>
    </location>
    <ligand>
        <name>heme b</name>
        <dbReference type="ChEBI" id="CHEBI:60344"/>
        <label>2</label>
    </ligand>
    <ligandPart>
        <name>Fe</name>
        <dbReference type="ChEBI" id="CHEBI:18248"/>
    </ligandPart>
</feature>
<feature type="transmembrane region" description="Helical" evidence="17">
    <location>
        <begin position="188"/>
        <end position="215"/>
    </location>
</feature>
<evidence type="ECO:0000259" key="18">
    <source>
        <dbReference type="Pfam" id="PF02665"/>
    </source>
</evidence>
<evidence type="ECO:0000256" key="14">
    <source>
        <dbReference type="ARBA" id="ARBA00048294"/>
    </source>
</evidence>
<dbReference type="GO" id="GO:0005886">
    <property type="term" value="C:plasma membrane"/>
    <property type="evidence" value="ECO:0007669"/>
    <property type="project" value="UniProtKB-SubCell"/>
</dbReference>
<evidence type="ECO:0000256" key="10">
    <source>
        <dbReference type="ARBA" id="ARBA00023002"/>
    </source>
</evidence>
<feature type="transmembrane region" description="Helical" evidence="17">
    <location>
        <begin position="125"/>
        <end position="147"/>
    </location>
</feature>
<dbReference type="PANTHER" id="PTHR30598">
    <property type="entry name" value="NITRATE REDUCTASE PRIVATE CHAPERONE, REDOX ENZYME MATURATION PROTEIN REMP FAMILY"/>
    <property type="match status" value="1"/>
</dbReference>
<evidence type="ECO:0000256" key="11">
    <source>
        <dbReference type="ARBA" id="ARBA00023004"/>
    </source>
</evidence>
<dbReference type="NCBIfam" id="TIGR00351">
    <property type="entry name" value="narI"/>
    <property type="match status" value="1"/>
</dbReference>
<evidence type="ECO:0000256" key="9">
    <source>
        <dbReference type="ARBA" id="ARBA00022989"/>
    </source>
</evidence>
<evidence type="ECO:0000256" key="6">
    <source>
        <dbReference type="ARBA" id="ARBA00022692"/>
    </source>
</evidence>
<dbReference type="FunFam" id="1.20.950.20:FF:000001">
    <property type="entry name" value="Respiratory nitrate reductase subunit gamma"/>
    <property type="match status" value="1"/>
</dbReference>
<evidence type="ECO:0000256" key="12">
    <source>
        <dbReference type="ARBA" id="ARBA00023063"/>
    </source>
</evidence>
<dbReference type="Pfam" id="PF02665">
    <property type="entry name" value="Nitrate_red_gam"/>
    <property type="match status" value="1"/>
</dbReference>
<sequence>MSFMNSFFFDFYPYIVTVVFLVGSLIRYDYGQYTWRAQSSQMLSNKSMRWASNLFHIGIIGIFLGHFVGLLTPHWLYAMVISAPHKQMLAMVAGGVCGVMVLIGGGALFWRRLFNPRVRATSTKADILVIAIFVVQVCLGLVTIVVSSHHLDGSVMMSLSQWSQDIATFQFGASHHLEGISHIYKAHIILGMTIFLIFPFTRLVHIWSAPIGYLTRRYQIVRERR</sequence>
<evidence type="ECO:0000256" key="1">
    <source>
        <dbReference type="ARBA" id="ARBA00004651"/>
    </source>
</evidence>
<evidence type="ECO:0000256" key="16">
    <source>
        <dbReference type="PIRSR" id="PIRSR603816-1"/>
    </source>
</evidence>
<dbReference type="Gene3D" id="1.20.950.20">
    <property type="entry name" value="Transmembrane di-heme cytochromes, Chain C"/>
    <property type="match status" value="1"/>
</dbReference>
<dbReference type="GO" id="GO:0020037">
    <property type="term" value="F:heme binding"/>
    <property type="evidence" value="ECO:0007669"/>
    <property type="project" value="TreeGrafter"/>
</dbReference>
<dbReference type="Proteomes" id="UP000278542">
    <property type="component" value="Unassembled WGS sequence"/>
</dbReference>
<dbReference type="InterPro" id="IPR003816">
    <property type="entry name" value="Nitrate_red_gam"/>
</dbReference>
<keyword evidence="3" id="KW-0813">Transport</keyword>